<evidence type="ECO:0000313" key="3">
    <source>
        <dbReference type="EMBL" id="GIQ61857.1"/>
    </source>
</evidence>
<keyword evidence="4" id="KW-1185">Reference proteome</keyword>
<feature type="signal peptide" evidence="2">
    <location>
        <begin position="1"/>
        <end position="20"/>
    </location>
</feature>
<accession>A0ABQ4N101</accession>
<comment type="caution">
    <text evidence="3">The sequence shown here is derived from an EMBL/GenBank/DDBJ whole genome shotgun (WGS) entry which is preliminary data.</text>
</comment>
<dbReference type="Proteomes" id="UP000680304">
    <property type="component" value="Unassembled WGS sequence"/>
</dbReference>
<dbReference type="Pfam" id="PF13416">
    <property type="entry name" value="SBP_bac_8"/>
    <property type="match status" value="1"/>
</dbReference>
<dbReference type="InterPro" id="IPR050490">
    <property type="entry name" value="Bact_solute-bd_prot1"/>
</dbReference>
<name>A0ABQ4N101_9BACL</name>
<dbReference type="SUPFAM" id="SSF53850">
    <property type="entry name" value="Periplasmic binding protein-like II"/>
    <property type="match status" value="1"/>
</dbReference>
<reference evidence="3 4" key="1">
    <citation type="submission" date="2021-04" db="EMBL/GenBank/DDBJ databases">
        <title>Draft genome sequence of Paenibacillus cisolokensis, LC2-13A.</title>
        <authorList>
            <person name="Uke A."/>
            <person name="Chhe C."/>
            <person name="Baramee S."/>
            <person name="Kosugi A."/>
        </authorList>
    </citation>
    <scope>NUCLEOTIDE SEQUENCE [LARGE SCALE GENOMIC DNA]</scope>
    <source>
        <strain evidence="3 4">LC2-13A</strain>
    </source>
</reference>
<evidence type="ECO:0000313" key="4">
    <source>
        <dbReference type="Proteomes" id="UP000680304"/>
    </source>
</evidence>
<protein>
    <submittedName>
        <fullName evidence="3">ABC transporter substrate-binding protein</fullName>
    </submittedName>
</protein>
<gene>
    <name evidence="3" type="ORF">PACILC2_04250</name>
</gene>
<feature type="chain" id="PRO_5045197904" evidence="2">
    <location>
        <begin position="21"/>
        <end position="457"/>
    </location>
</feature>
<dbReference type="InterPro" id="IPR006059">
    <property type="entry name" value="SBP"/>
</dbReference>
<dbReference type="CDD" id="cd14748">
    <property type="entry name" value="PBP2_UgpB"/>
    <property type="match status" value="1"/>
</dbReference>
<feature type="region of interest" description="Disordered" evidence="1">
    <location>
        <begin position="29"/>
        <end position="61"/>
    </location>
</feature>
<proteinExistence type="predicted"/>
<dbReference type="RefSeq" id="WP_213527102.1">
    <property type="nucleotide sequence ID" value="NZ_BOVJ01000012.1"/>
</dbReference>
<keyword evidence="2" id="KW-0732">Signal</keyword>
<dbReference type="EMBL" id="BOVJ01000012">
    <property type="protein sequence ID" value="GIQ61857.1"/>
    <property type="molecule type" value="Genomic_DNA"/>
</dbReference>
<dbReference type="PANTHER" id="PTHR43649:SF12">
    <property type="entry name" value="DIACETYLCHITOBIOSE BINDING PROTEIN DASA"/>
    <property type="match status" value="1"/>
</dbReference>
<dbReference type="Gene3D" id="3.40.190.10">
    <property type="entry name" value="Periplasmic binding protein-like II"/>
    <property type="match status" value="1"/>
</dbReference>
<feature type="compositionally biased region" description="Polar residues" evidence="1">
    <location>
        <begin position="30"/>
        <end position="51"/>
    </location>
</feature>
<dbReference type="PANTHER" id="PTHR43649">
    <property type="entry name" value="ARABINOSE-BINDING PROTEIN-RELATED"/>
    <property type="match status" value="1"/>
</dbReference>
<dbReference type="PROSITE" id="PS51257">
    <property type="entry name" value="PROKAR_LIPOPROTEIN"/>
    <property type="match status" value="1"/>
</dbReference>
<organism evidence="3 4">
    <name type="scientific">Paenibacillus cisolokensis</name>
    <dbReference type="NCBI Taxonomy" id="1658519"/>
    <lineage>
        <taxon>Bacteria</taxon>
        <taxon>Bacillati</taxon>
        <taxon>Bacillota</taxon>
        <taxon>Bacilli</taxon>
        <taxon>Bacillales</taxon>
        <taxon>Paenibacillaceae</taxon>
        <taxon>Paenibacillus</taxon>
    </lineage>
</organism>
<evidence type="ECO:0000256" key="1">
    <source>
        <dbReference type="SAM" id="MobiDB-lite"/>
    </source>
</evidence>
<sequence>MKRKIWSVLTAVILILTLLAGCSGGAGEDTGNTAQSPATNDSGSGQTNNGDAQPEPGNDPVTISFWHIHSDGDMKDTMTELLADFMKQHPDITVNELGINFWDYWTKLSTAMAGGSGPDLAMNDTSTLQTRAESGAILNLNEFIQRDSFNTEDFFPVLIDKMKYNDGIYGLPSDTDVRVLYYNKTAFREANLDPEKPPANWDELAEYAEKLTVLNDSNLIERIGFSPALGNIHLWMLAWANGGDFWDDEGKPTYDRPENLEALQWMKTVQDKYGVKAMSAFNSQASALQHSPFIAGKAAMIVDVNNLYTDIKKYAPDLDFGVAPIPYTKQPATWSAGFDYEIVNNHDDKRAAAAWELLKYLTSPEVQKKIHQVSGSLVSNMKAAKAPEFMADPVWEMIVGQMEHSRFIEYIPASPSWHAELDQVVQSVLNSGVDPQKALQDAQKNAETKLKNYVQTK</sequence>
<evidence type="ECO:0000256" key="2">
    <source>
        <dbReference type="SAM" id="SignalP"/>
    </source>
</evidence>